<evidence type="ECO:0000313" key="4">
    <source>
        <dbReference type="Proteomes" id="UP000030763"/>
    </source>
</evidence>
<feature type="region of interest" description="Disordered" evidence="2">
    <location>
        <begin position="295"/>
        <end position="382"/>
    </location>
</feature>
<name>U6M6U4_EIMMA</name>
<evidence type="ECO:0000313" key="3">
    <source>
        <dbReference type="EMBL" id="CDJ58783.1"/>
    </source>
</evidence>
<dbReference type="GeneID" id="25335772"/>
<dbReference type="VEuPathDB" id="ToxoDB:EMWEY_00017860"/>
<feature type="region of interest" description="Disordered" evidence="2">
    <location>
        <begin position="453"/>
        <end position="594"/>
    </location>
</feature>
<feature type="compositionally biased region" description="Low complexity" evidence="2">
    <location>
        <begin position="485"/>
        <end position="504"/>
    </location>
</feature>
<feature type="region of interest" description="Disordered" evidence="2">
    <location>
        <begin position="1"/>
        <end position="20"/>
    </location>
</feature>
<feature type="compositionally biased region" description="Low complexity" evidence="2">
    <location>
        <begin position="221"/>
        <end position="237"/>
    </location>
</feature>
<feature type="region of interest" description="Disordered" evidence="2">
    <location>
        <begin position="72"/>
        <end position="280"/>
    </location>
</feature>
<keyword evidence="1" id="KW-0175">Coiled coil</keyword>
<evidence type="ECO:0000256" key="2">
    <source>
        <dbReference type="SAM" id="MobiDB-lite"/>
    </source>
</evidence>
<feature type="compositionally biased region" description="Polar residues" evidence="2">
    <location>
        <begin position="1249"/>
        <end position="1261"/>
    </location>
</feature>
<feature type="compositionally biased region" description="Basic and acidic residues" evidence="2">
    <location>
        <begin position="1239"/>
        <end position="1248"/>
    </location>
</feature>
<dbReference type="RefSeq" id="XP_013335431.1">
    <property type="nucleotide sequence ID" value="XM_013479977.1"/>
</dbReference>
<dbReference type="Proteomes" id="UP000030763">
    <property type="component" value="Unassembled WGS sequence"/>
</dbReference>
<gene>
    <name evidence="3" type="ORF">EMWEY_00017860</name>
</gene>
<feature type="coiled-coil region" evidence="1">
    <location>
        <begin position="930"/>
        <end position="1024"/>
    </location>
</feature>
<protein>
    <submittedName>
        <fullName evidence="3">Plectin, putative</fullName>
    </submittedName>
</protein>
<feature type="compositionally biased region" description="Low complexity" evidence="2">
    <location>
        <begin position="532"/>
        <end position="545"/>
    </location>
</feature>
<evidence type="ECO:0000256" key="1">
    <source>
        <dbReference type="SAM" id="Coils"/>
    </source>
</evidence>
<proteinExistence type="predicted"/>
<feature type="coiled-coil region" evidence="1">
    <location>
        <begin position="1400"/>
        <end position="1598"/>
    </location>
</feature>
<feature type="region of interest" description="Disordered" evidence="2">
    <location>
        <begin position="1239"/>
        <end position="1268"/>
    </location>
</feature>
<reference evidence="3" key="1">
    <citation type="submission" date="2013-10" db="EMBL/GenBank/DDBJ databases">
        <title>Genomic analysis of the causative agents of coccidiosis in chickens.</title>
        <authorList>
            <person name="Reid A.J."/>
            <person name="Blake D."/>
            <person name="Billington K."/>
            <person name="Browne H."/>
            <person name="Dunn M."/>
            <person name="Hung S."/>
            <person name="Kawahara F."/>
            <person name="Miranda-Saavedra D."/>
            <person name="Mourier T."/>
            <person name="Nagra H."/>
            <person name="Otto T.D."/>
            <person name="Rawlings N."/>
            <person name="Sanchez A."/>
            <person name="Sanders M."/>
            <person name="Subramaniam C."/>
            <person name="Tay Y."/>
            <person name="Dear P."/>
            <person name="Doerig C."/>
            <person name="Gruber A."/>
            <person name="Parkinson J."/>
            <person name="Shirley M."/>
            <person name="Wan K.L."/>
            <person name="Berriman M."/>
            <person name="Tomley F."/>
            <person name="Pain A."/>
        </authorList>
    </citation>
    <scope>NUCLEOTIDE SEQUENCE [LARGE SCALE GENOMIC DNA]</scope>
    <source>
        <strain evidence="3">Weybridge</strain>
    </source>
</reference>
<feature type="coiled-coil region" evidence="1">
    <location>
        <begin position="849"/>
        <end position="904"/>
    </location>
</feature>
<feature type="region of interest" description="Disordered" evidence="2">
    <location>
        <begin position="1129"/>
        <end position="1174"/>
    </location>
</feature>
<accession>U6M6U4</accession>
<feature type="compositionally biased region" description="Polar residues" evidence="2">
    <location>
        <begin position="120"/>
        <end position="134"/>
    </location>
</feature>
<feature type="compositionally biased region" description="Basic and acidic residues" evidence="2">
    <location>
        <begin position="1140"/>
        <end position="1168"/>
    </location>
</feature>
<feature type="compositionally biased region" description="Low complexity" evidence="2">
    <location>
        <begin position="1129"/>
        <end position="1139"/>
    </location>
</feature>
<feature type="compositionally biased region" description="Basic and acidic residues" evidence="2">
    <location>
        <begin position="317"/>
        <end position="332"/>
    </location>
</feature>
<keyword evidence="4" id="KW-1185">Reference proteome</keyword>
<dbReference type="EMBL" id="HG719840">
    <property type="protein sequence ID" value="CDJ58783.1"/>
    <property type="molecule type" value="Genomic_DNA"/>
</dbReference>
<organism evidence="3 4">
    <name type="scientific">Eimeria maxima</name>
    <name type="common">Coccidian parasite</name>
    <dbReference type="NCBI Taxonomy" id="5804"/>
    <lineage>
        <taxon>Eukaryota</taxon>
        <taxon>Sar</taxon>
        <taxon>Alveolata</taxon>
        <taxon>Apicomplexa</taxon>
        <taxon>Conoidasida</taxon>
        <taxon>Coccidia</taxon>
        <taxon>Eucoccidiorida</taxon>
        <taxon>Eimeriorina</taxon>
        <taxon>Eimeriidae</taxon>
        <taxon>Eimeria</taxon>
    </lineage>
</organism>
<dbReference type="OMA" id="WLIRGEE"/>
<sequence>MRTYTRSDGGATAAERSIKDLEDSGCREGCLWRLFRRGGDEGEGEGKATHAHLGEENQFYYNKELKRWLIRGEEHLAQQQDTPPPPPAAVATVGRQQPDNASPPVGGIRRMRTRGAASLYTATPGLSTKSSGSKESAKRPLTFVMPPYRMPRQLDDSQQQHVERTEQGPLPVDNRVHEAAADTSAHEGAVATGSECKEGCRVRAASSEPPFSEGPGWTATQVQQQQHQVRQQQQPVPQGEPSTEKIEPIKRANASAQCSTGAPSPPEGEASALSFSVGQQQREEVQQLSFQVNGVEQTVDERQPGSEATFASVQRSRKQELSQEQELLHEQEQEGLLPAVGKEGNGVAALMLQDQERESAEGPCGRPSSGQHPLLQESDASAAVLREPCMQPVDAAPATVAQQTAEAAAEFKYDEASGRAIEDSLASEVVAAFPLQKLNGKGELLTPEVGVVAPWREQPEEQPVELQQQQPEQQCIDQQLHHEALALPAPGGSSSSCCSTGASPKSEGHPRNEADGRASMLSRNSQRPSPHGATATSVAGVATTADPGATVPVPTDAGEEQIHRSASLQTDEASERSNSHPPPSEIWGPSVSPAASLQQEERLLLEQHEVQQHCHLPQHAEQQRHQAQQLNQGLFMEDILPGFARAVQDLEKSSAETLRQLAALQQQVGVLRSRNACLTARIQQVTEQLLSGEGPLVERQRAAELLQEALGAATAEFPSPIGDDSEPQPSPTCSAVSDAEAALEEAQVTWHVGGLCVSNRCRSLDPDSLVLAPLPVACCVQLTHMLVEQMERNRQLQEEDMHFDADVVQFITQLQQQHGSLEPFLQQQLLLQEAHMEQQESLTNLKRMHDDLSRRMEESCARAADLEGQLASALEKRQHTLQELDNTQQELHRSKALLQQAQQQHELRAKELLYQSQVREEELVASKEQLGNLHKETEQQKALLADLQEKLAVMSEREAAATTAKAAAEAAQEAAESEVARRVLANEQLQQELQHQQQEQRKQVEVALKERQDALERVSSMQQQQREMALEHRQREEGLERQLLAREFMVEQLQREVNEKVVSHRQEQEQHKAELEQLRQQHSVELQKLAEEHAVLLKQQEEQNQKQMEEKQRIRAACHDEVERAQQQVDALQQQLAQQEEQHELMTQRQQEDSEQFHRRLEQQERAASEQLQQLQRQAEETRLLLEQKEVQWELTLRKKVEEVEAAAELRVESLKKELRDATSALEAERTTLEQQVEQHEALRKQHESLQQGYDNGQQQAARERSELEERIATLEAQLQTQQELLQAAREELLQQPILLQQKHEEDLKQQLAALQQVELEERGRLQEERDQLLQQQQEEHALLMQQLREQHALEQQQLQKRMQQEQQEQQEVLRSHFEQLWNEESAKMVAANAAVVDQLNQAQQLLLKEQQQLEEYENQRDALEREREEVAVMKTQLLAANADVQKLEQRCEALERQRDEVLQQRSTPEAEVQAAMEEEISHLRRDVLAKERLARQLQQQLDEHVASQRDRLGEVNAMLERQEEASKQKDLRLRSVEEELQALQQLLQDTVDVKQLEAARAEVAEGNRRVQKLEADLAAAIAEQESLKEALHMAEEKLKNVCLRTETGTATETLSRHPEMREASIQAVGDDASGVGSLILENLERQAKRAHQKNEELAVRNATLTRISDFLSRRLQFFERALADMGPHGLVVIEDCDRSVVLAPPEIESSLSDPPVPELLIRDEEHGDSLAAPTTKETAGPPLPAPRCSGDEAMTCRFIAQWNTAASKAGCFVCLFIVGCGLLCNDGPLLCPGANTRLLVGLLPDIIR</sequence>
<feature type="compositionally biased region" description="Basic and acidic residues" evidence="2">
    <location>
        <begin position="506"/>
        <end position="516"/>
    </location>
</feature>
<feature type="compositionally biased region" description="Low complexity" evidence="2">
    <location>
        <begin position="464"/>
        <end position="478"/>
    </location>
</feature>
<reference evidence="3" key="2">
    <citation type="submission" date="2013-10" db="EMBL/GenBank/DDBJ databases">
        <authorList>
            <person name="Aslett M."/>
        </authorList>
    </citation>
    <scope>NUCLEOTIDE SEQUENCE [LARGE SCALE GENOMIC DNA]</scope>
    <source>
        <strain evidence="3">Weybridge</strain>
    </source>
</reference>
<dbReference type="OrthoDB" id="8918678at2759"/>